<dbReference type="Ensembl" id="ENSPCET00000007884.1">
    <property type="protein sequence ID" value="ENSPCEP00000007616.1"/>
    <property type="gene ID" value="ENSPCEG00000005966.1"/>
</dbReference>
<evidence type="ECO:0000313" key="3">
    <source>
        <dbReference type="Ensembl" id="ENSPCEP00000007616.1"/>
    </source>
</evidence>
<keyword evidence="4" id="KW-1185">Reference proteome</keyword>
<reference evidence="3" key="1">
    <citation type="submission" date="2025-08" db="UniProtKB">
        <authorList>
            <consortium name="Ensembl"/>
        </authorList>
    </citation>
    <scope>IDENTIFICATION</scope>
</reference>
<evidence type="ECO:0000259" key="2">
    <source>
        <dbReference type="SMART" id="SM01349"/>
    </source>
</evidence>
<organism evidence="3 4">
    <name type="scientific">Pelusios castaneus</name>
    <name type="common">West African mud turtle</name>
    <dbReference type="NCBI Taxonomy" id="367368"/>
    <lineage>
        <taxon>Eukaryota</taxon>
        <taxon>Metazoa</taxon>
        <taxon>Chordata</taxon>
        <taxon>Craniata</taxon>
        <taxon>Vertebrata</taxon>
        <taxon>Euteleostomi</taxon>
        <taxon>Archelosauria</taxon>
        <taxon>Testudinata</taxon>
        <taxon>Testudines</taxon>
        <taxon>Pleurodira</taxon>
        <taxon>Pelomedusidae</taxon>
        <taxon>Pelusios</taxon>
    </lineage>
</organism>
<dbReference type="InterPro" id="IPR011989">
    <property type="entry name" value="ARM-like"/>
</dbReference>
<proteinExistence type="predicted"/>
<feature type="region of interest" description="Disordered" evidence="1">
    <location>
        <begin position="276"/>
        <end position="302"/>
    </location>
</feature>
<feature type="region of interest" description="Disordered" evidence="1">
    <location>
        <begin position="204"/>
        <end position="227"/>
    </location>
</feature>
<feature type="compositionally biased region" description="Polar residues" evidence="1">
    <location>
        <begin position="217"/>
        <end position="227"/>
    </location>
</feature>
<dbReference type="AlphaFoldDB" id="A0A8C8RN11"/>
<dbReference type="GO" id="GO:0000226">
    <property type="term" value="P:microtubule cytoskeleton organization"/>
    <property type="evidence" value="ECO:0007669"/>
    <property type="project" value="TreeGrafter"/>
</dbReference>
<feature type="compositionally biased region" description="Basic and acidic residues" evidence="1">
    <location>
        <begin position="204"/>
        <end position="216"/>
    </location>
</feature>
<feature type="domain" description="TOG" evidence="2">
    <location>
        <begin position="299"/>
        <end position="537"/>
    </location>
</feature>
<dbReference type="InterPro" id="IPR034085">
    <property type="entry name" value="TOG"/>
</dbReference>
<accession>A0A8C8RN11</accession>
<dbReference type="InterPro" id="IPR024395">
    <property type="entry name" value="CLASP_N_dom"/>
</dbReference>
<dbReference type="GO" id="GO:0005881">
    <property type="term" value="C:cytoplasmic microtubule"/>
    <property type="evidence" value="ECO:0007669"/>
    <property type="project" value="TreeGrafter"/>
</dbReference>
<sequence>TATRNFTVPSTPSLKQYPKELEVSSVAMETAQIKDKLKKRRMSDGLFASRRGLLDSSGPKGVDLKPAVSRSASQRLLLTSKPMPPIQSTPSFPEANGSDERLQKTLENGVGSWGYGEMHTELTPTSQEVNGHRTRKPNQIWFLCSLFTFPDFCVVCTPEHLCTFMRILVCLCCVQIHITISKSAQEKMRQKQMKEMELLRREWEKEKEREKERSPQLHEQPQSFGPLNTNGIISITPTLSNPCRASAGIALKKRVNRPSLPSIPIINQDNSFLQHSSANSLPTNTLDSPEGEEESENGDALEMRPFSHPEQRLVDAVKWLSSSDWQLKEKGLFNIRCLATCHSEVLLCRLHDVSLAVTREVSNLRSKVSRFAISTLGELFRTMKKHMDQEVEEIARVLLHKTGDSSEFIQKAADQSLGIMVRSVTPMRAMAGLMAGGVSHRNHLVRKCAAEHLLTVMEQIGAEKLLSGTRDNTEQLVQTLVKLAQDCNQDTRFYGRKMLNVLMPHPKFDGYMKQSLPSQNLRDVMATIKQKGMEDSVSEPPSAKGRRESRNSSLTTSQDSLSDILAPAQPAVYRSSLRSVEVMEQLKELNKLLMAKEFQTRMEGVTLLLEHCKNNPQLVSANIIQIFDAFALRLQDANKKVNQHALEAIASMIPILRDGLQPVMVSLVTVVTDNLNSKSSGIYTAAVRVLNTMIANLDNVLLLQTFASRVRFSSGRAMQDITGHLSALVASVYPRKPQAVERHILPVLWYFLNNMIGNGVLPGRSGNVRTVVCKLAQSLHKEMGPSLEDHASSQPQHVMKSLQDLLDMELQERGVGPWKQKK</sequence>
<dbReference type="GO" id="GO:0005929">
    <property type="term" value="C:cilium"/>
    <property type="evidence" value="ECO:0007669"/>
    <property type="project" value="TreeGrafter"/>
</dbReference>
<evidence type="ECO:0000256" key="1">
    <source>
        <dbReference type="SAM" id="MobiDB-lite"/>
    </source>
</evidence>
<dbReference type="InterPro" id="IPR016024">
    <property type="entry name" value="ARM-type_fold"/>
</dbReference>
<dbReference type="SUPFAM" id="SSF48371">
    <property type="entry name" value="ARM repeat"/>
    <property type="match status" value="1"/>
</dbReference>
<dbReference type="GO" id="GO:0008017">
    <property type="term" value="F:microtubule binding"/>
    <property type="evidence" value="ECO:0007669"/>
    <property type="project" value="TreeGrafter"/>
</dbReference>
<evidence type="ECO:0000313" key="4">
    <source>
        <dbReference type="Proteomes" id="UP000694393"/>
    </source>
</evidence>
<dbReference type="Gene3D" id="1.25.10.10">
    <property type="entry name" value="Leucine-rich Repeat Variant"/>
    <property type="match status" value="2"/>
</dbReference>
<dbReference type="PANTHER" id="PTHR21567">
    <property type="entry name" value="CLASP"/>
    <property type="match status" value="1"/>
</dbReference>
<protein>
    <submittedName>
        <fullName evidence="3">TOG array regulator of axonemal microtubules 2</fullName>
    </submittedName>
</protein>
<reference evidence="3" key="2">
    <citation type="submission" date="2025-09" db="UniProtKB">
        <authorList>
            <consortium name="Ensembl"/>
        </authorList>
    </citation>
    <scope>IDENTIFICATION</scope>
</reference>
<feature type="region of interest" description="Disordered" evidence="1">
    <location>
        <begin position="75"/>
        <end position="99"/>
    </location>
</feature>
<dbReference type="PANTHER" id="PTHR21567:SF42">
    <property type="entry name" value="TOG ARRAY REGULATOR OF AXONEMAL MICROTUBULES PROTEIN 2"/>
    <property type="match status" value="1"/>
</dbReference>
<feature type="compositionally biased region" description="Polar residues" evidence="1">
    <location>
        <begin position="276"/>
        <end position="287"/>
    </location>
</feature>
<dbReference type="Proteomes" id="UP000694393">
    <property type="component" value="Unplaced"/>
</dbReference>
<feature type="compositionally biased region" description="Acidic residues" evidence="1">
    <location>
        <begin position="289"/>
        <end position="299"/>
    </location>
</feature>
<name>A0A8C8RN11_9SAUR</name>
<dbReference type="SMART" id="SM01349">
    <property type="entry name" value="TOG"/>
    <property type="match status" value="2"/>
</dbReference>
<dbReference type="Pfam" id="PF12348">
    <property type="entry name" value="CLASP_N"/>
    <property type="match status" value="1"/>
</dbReference>
<feature type="region of interest" description="Disordered" evidence="1">
    <location>
        <begin position="531"/>
        <end position="560"/>
    </location>
</feature>
<feature type="domain" description="TOG" evidence="2">
    <location>
        <begin position="575"/>
        <end position="815"/>
    </location>
</feature>